<accession>A0ABV2S4Y0</accession>
<protein>
    <recommendedName>
        <fullName evidence="4">HPt domain-containing protein</fullName>
    </recommendedName>
</protein>
<dbReference type="Proteomes" id="UP001549291">
    <property type="component" value="Unassembled WGS sequence"/>
</dbReference>
<sequence>MNLDDGLERFHAHLVEDHVAQNAGIVDDAVELAEMIGRGLHDLAGGDSLRHRLEIGHRDAAALLDLVDHLLGGRSAGTGAVGGNTGVVDDDLGALRRAEQRDLPPDAAACAGDDDDLVLQ</sequence>
<keyword evidence="3" id="KW-1185">Reference proteome</keyword>
<evidence type="ECO:0000256" key="1">
    <source>
        <dbReference type="SAM" id="MobiDB-lite"/>
    </source>
</evidence>
<reference evidence="2 3" key="1">
    <citation type="submission" date="2024-06" db="EMBL/GenBank/DDBJ databases">
        <title>Genomic Encyclopedia of Type Strains, Phase V (KMG-V): Genome sequencing to study the core and pangenomes of soil and plant-associated prokaryotes.</title>
        <authorList>
            <person name="Whitman W."/>
        </authorList>
    </citation>
    <scope>NUCLEOTIDE SEQUENCE [LARGE SCALE GENOMIC DNA]</scope>
    <source>
        <strain evidence="2 3">USDA 160</strain>
    </source>
</reference>
<proteinExistence type="predicted"/>
<organism evidence="2 3">
    <name type="scientific">Bradyrhizobium japonicum</name>
    <dbReference type="NCBI Taxonomy" id="375"/>
    <lineage>
        <taxon>Bacteria</taxon>
        <taxon>Pseudomonadati</taxon>
        <taxon>Pseudomonadota</taxon>
        <taxon>Alphaproteobacteria</taxon>
        <taxon>Hyphomicrobiales</taxon>
        <taxon>Nitrobacteraceae</taxon>
        <taxon>Bradyrhizobium</taxon>
    </lineage>
</organism>
<evidence type="ECO:0000313" key="3">
    <source>
        <dbReference type="Proteomes" id="UP001549291"/>
    </source>
</evidence>
<comment type="caution">
    <text evidence="2">The sequence shown here is derived from an EMBL/GenBank/DDBJ whole genome shotgun (WGS) entry which is preliminary data.</text>
</comment>
<evidence type="ECO:0008006" key="4">
    <source>
        <dbReference type="Google" id="ProtNLM"/>
    </source>
</evidence>
<dbReference type="EMBL" id="JBEPTQ010000002">
    <property type="protein sequence ID" value="MET4723580.1"/>
    <property type="molecule type" value="Genomic_DNA"/>
</dbReference>
<name>A0ABV2S4Y0_BRAJP</name>
<evidence type="ECO:0000313" key="2">
    <source>
        <dbReference type="EMBL" id="MET4723580.1"/>
    </source>
</evidence>
<gene>
    <name evidence="2" type="ORF">ABIF63_007686</name>
</gene>
<feature type="region of interest" description="Disordered" evidence="1">
    <location>
        <begin position="99"/>
        <end position="120"/>
    </location>
</feature>